<sequence length="203" mass="21759">MAALLASPPARTAQAVLRTLLPLLVGVSLCAGAEAGKGGLRPCADEGVIQAQWLAALNAVRAQGAHCSAGDPAIAQAPELHWAPELADGARYLAEDLAAHDRVAHTDSADRDFEERVRATGYPFRAAGENVAAGQADFNRTLRAWLASPSHCRTMMRSRYTEVGLACFERSGSSYGRYWVAHFGQPQEDVRRGSPLQEDTVHP</sequence>
<dbReference type="PANTHER" id="PTHR31157">
    <property type="entry name" value="SCP DOMAIN-CONTAINING PROTEIN"/>
    <property type="match status" value="1"/>
</dbReference>
<name>A0A839HN60_9BURK</name>
<evidence type="ECO:0000313" key="2">
    <source>
        <dbReference type="EMBL" id="MBB1162882.1"/>
    </source>
</evidence>
<proteinExistence type="predicted"/>
<dbReference type="InterPro" id="IPR014044">
    <property type="entry name" value="CAP_dom"/>
</dbReference>
<dbReference type="EMBL" id="JACIVI010000005">
    <property type="protein sequence ID" value="MBB1162882.1"/>
    <property type="molecule type" value="Genomic_DNA"/>
</dbReference>
<gene>
    <name evidence="2" type="ORF">H4F90_12935</name>
</gene>
<dbReference type="RefSeq" id="WP_182665258.1">
    <property type="nucleotide sequence ID" value="NZ_JACIVI010000005.1"/>
</dbReference>
<comment type="caution">
    <text evidence="2">The sequence shown here is derived from an EMBL/GenBank/DDBJ whole genome shotgun (WGS) entry which is preliminary data.</text>
</comment>
<dbReference type="Proteomes" id="UP000586093">
    <property type="component" value="Unassembled WGS sequence"/>
</dbReference>
<dbReference type="Pfam" id="PF00188">
    <property type="entry name" value="CAP"/>
    <property type="match status" value="1"/>
</dbReference>
<dbReference type="Gene3D" id="3.40.33.10">
    <property type="entry name" value="CAP"/>
    <property type="match status" value="1"/>
</dbReference>
<reference evidence="2 3" key="1">
    <citation type="submission" date="2020-08" db="EMBL/GenBank/DDBJ databases">
        <title>Aquariorum lacteus gen. nov., sp. nov., a new member of the family Comamonadaceae, isolated from freshwater aquarium.</title>
        <authorList>
            <person name="Chun S.-J."/>
        </authorList>
    </citation>
    <scope>NUCLEOTIDE SEQUENCE [LARGE SCALE GENOMIC DNA]</scope>
    <source>
        <strain evidence="2 3">SJAQ100</strain>
    </source>
</reference>
<dbReference type="SUPFAM" id="SSF55797">
    <property type="entry name" value="PR-1-like"/>
    <property type="match status" value="1"/>
</dbReference>
<protein>
    <submittedName>
        <fullName evidence="2">CAP domain-containing protein</fullName>
    </submittedName>
</protein>
<keyword evidence="3" id="KW-1185">Reference proteome</keyword>
<dbReference type="PANTHER" id="PTHR31157:SF1">
    <property type="entry name" value="SCP DOMAIN-CONTAINING PROTEIN"/>
    <property type="match status" value="1"/>
</dbReference>
<feature type="domain" description="SCP" evidence="1">
    <location>
        <begin position="54"/>
        <end position="183"/>
    </location>
</feature>
<evidence type="ECO:0000259" key="1">
    <source>
        <dbReference type="Pfam" id="PF00188"/>
    </source>
</evidence>
<dbReference type="InterPro" id="IPR035940">
    <property type="entry name" value="CAP_sf"/>
</dbReference>
<dbReference type="CDD" id="cd05379">
    <property type="entry name" value="CAP_bacterial"/>
    <property type="match status" value="1"/>
</dbReference>
<organism evidence="2 3">
    <name type="scientific">Aquariibacter albus</name>
    <dbReference type="NCBI Taxonomy" id="2759899"/>
    <lineage>
        <taxon>Bacteria</taxon>
        <taxon>Pseudomonadati</taxon>
        <taxon>Pseudomonadota</taxon>
        <taxon>Betaproteobacteria</taxon>
        <taxon>Burkholderiales</taxon>
        <taxon>Sphaerotilaceae</taxon>
        <taxon>Aquariibacter</taxon>
    </lineage>
</organism>
<evidence type="ECO:0000313" key="3">
    <source>
        <dbReference type="Proteomes" id="UP000586093"/>
    </source>
</evidence>
<dbReference type="AlphaFoldDB" id="A0A839HN60"/>
<accession>A0A839HN60</accession>